<feature type="transmembrane region" description="Helical" evidence="1">
    <location>
        <begin position="12"/>
        <end position="36"/>
    </location>
</feature>
<dbReference type="EMBL" id="BAABCW010000002">
    <property type="protein sequence ID" value="GAA4111613.1"/>
    <property type="molecule type" value="Genomic_DNA"/>
</dbReference>
<evidence type="ECO:0000313" key="3">
    <source>
        <dbReference type="Proteomes" id="UP001500459"/>
    </source>
</evidence>
<feature type="transmembrane region" description="Helical" evidence="1">
    <location>
        <begin position="81"/>
        <end position="105"/>
    </location>
</feature>
<feature type="transmembrane region" description="Helical" evidence="1">
    <location>
        <begin position="48"/>
        <end position="69"/>
    </location>
</feature>
<keyword evidence="1" id="KW-1133">Transmembrane helix</keyword>
<accession>A0ABP7XCX5</accession>
<name>A0ABP7XCX5_9FLAO</name>
<evidence type="ECO:0000313" key="2">
    <source>
        <dbReference type="EMBL" id="GAA4111613.1"/>
    </source>
</evidence>
<keyword evidence="1" id="KW-0812">Transmembrane</keyword>
<evidence type="ECO:0000256" key="1">
    <source>
        <dbReference type="SAM" id="Phobius"/>
    </source>
</evidence>
<sequence length="117" mass="13374">MENYVPRVSTLLFVLIIGLLFSSVAVFFKYGAFLFLDAKEIAEFQIGTNMLFIIGSIVTGMFNLFIAIWLCLQANKKGQNIFVWFLFGLFFGIIGIILFYLIVLIEEIKILNANYPK</sequence>
<organism evidence="2 3">
    <name type="scientific">Aquimarina addita</name>
    <dbReference type="NCBI Taxonomy" id="870485"/>
    <lineage>
        <taxon>Bacteria</taxon>
        <taxon>Pseudomonadati</taxon>
        <taxon>Bacteroidota</taxon>
        <taxon>Flavobacteriia</taxon>
        <taxon>Flavobacteriales</taxon>
        <taxon>Flavobacteriaceae</taxon>
        <taxon>Aquimarina</taxon>
    </lineage>
</organism>
<reference evidence="3" key="1">
    <citation type="journal article" date="2019" name="Int. J. Syst. Evol. Microbiol.">
        <title>The Global Catalogue of Microorganisms (GCM) 10K type strain sequencing project: providing services to taxonomists for standard genome sequencing and annotation.</title>
        <authorList>
            <consortium name="The Broad Institute Genomics Platform"/>
            <consortium name="The Broad Institute Genome Sequencing Center for Infectious Disease"/>
            <person name="Wu L."/>
            <person name="Ma J."/>
        </authorList>
    </citation>
    <scope>NUCLEOTIDE SEQUENCE [LARGE SCALE GENOMIC DNA]</scope>
    <source>
        <strain evidence="3">JCM 17106</strain>
    </source>
</reference>
<keyword evidence="3" id="KW-1185">Reference proteome</keyword>
<protein>
    <recommendedName>
        <fullName evidence="4">DUF4064 domain-containing protein</fullName>
    </recommendedName>
</protein>
<dbReference type="Proteomes" id="UP001500459">
    <property type="component" value="Unassembled WGS sequence"/>
</dbReference>
<dbReference type="RefSeq" id="WP_344925206.1">
    <property type="nucleotide sequence ID" value="NZ_BAABCW010000002.1"/>
</dbReference>
<comment type="caution">
    <text evidence="2">The sequence shown here is derived from an EMBL/GenBank/DDBJ whole genome shotgun (WGS) entry which is preliminary data.</text>
</comment>
<proteinExistence type="predicted"/>
<gene>
    <name evidence="2" type="ORF">GCM10022393_09470</name>
</gene>
<keyword evidence="1" id="KW-0472">Membrane</keyword>
<evidence type="ECO:0008006" key="4">
    <source>
        <dbReference type="Google" id="ProtNLM"/>
    </source>
</evidence>